<evidence type="ECO:0000256" key="1">
    <source>
        <dbReference type="ARBA" id="ARBA00004141"/>
    </source>
</evidence>
<dbReference type="EMBL" id="LSSM01006005">
    <property type="protein sequence ID" value="OMJ11545.1"/>
    <property type="molecule type" value="Genomic_DNA"/>
</dbReference>
<keyword evidence="4" id="KW-0029">Amino-acid transport</keyword>
<dbReference type="Pfam" id="PF00324">
    <property type="entry name" value="AA_permease"/>
    <property type="match status" value="1"/>
</dbReference>
<dbReference type="InterPro" id="IPR004841">
    <property type="entry name" value="AA-permease/SLC12A_dom"/>
</dbReference>
<feature type="transmembrane region" description="Helical" evidence="7">
    <location>
        <begin position="7"/>
        <end position="26"/>
    </location>
</feature>
<name>A0A1R1XA96_9FUNG</name>
<dbReference type="GO" id="GO:0015171">
    <property type="term" value="F:amino acid transmembrane transporter activity"/>
    <property type="evidence" value="ECO:0007669"/>
    <property type="project" value="TreeGrafter"/>
</dbReference>
<reference evidence="10" key="1">
    <citation type="submission" date="2017-01" db="EMBL/GenBank/DDBJ databases">
        <authorList>
            <person name="Wang Y."/>
            <person name="White M."/>
            <person name="Kvist S."/>
            <person name="Moncalvo J.-M."/>
        </authorList>
    </citation>
    <scope>NUCLEOTIDE SEQUENCE [LARGE SCALE GENOMIC DNA]</scope>
    <source>
        <strain evidence="10">ID-206-W2</strain>
    </source>
</reference>
<dbReference type="PANTHER" id="PTHR43341:SF1">
    <property type="entry name" value="GENERAL AMINO-ACID PERMEASE GAP1"/>
    <property type="match status" value="1"/>
</dbReference>
<gene>
    <name evidence="9" type="ORF">AYI69_g9795</name>
</gene>
<keyword evidence="2" id="KW-0813">Transport</keyword>
<accession>A0A1R1XA96</accession>
<sequence>MYPIGQYLTFFLMFFILLAQGYGTFIGAKFDAAGFTKSYLGIPVFLIFYFGYKFVKKTKLVPLEEMDYETENYMSMGFENYRHEKLTVKERLKSFFA</sequence>
<keyword evidence="5 7" id="KW-1133">Transmembrane helix</keyword>
<proteinExistence type="predicted"/>
<evidence type="ECO:0000256" key="7">
    <source>
        <dbReference type="SAM" id="Phobius"/>
    </source>
</evidence>
<evidence type="ECO:0000256" key="3">
    <source>
        <dbReference type="ARBA" id="ARBA00022692"/>
    </source>
</evidence>
<keyword evidence="10" id="KW-1185">Reference proteome</keyword>
<dbReference type="Proteomes" id="UP000187429">
    <property type="component" value="Unassembled WGS sequence"/>
</dbReference>
<evidence type="ECO:0000313" key="10">
    <source>
        <dbReference type="Proteomes" id="UP000187429"/>
    </source>
</evidence>
<evidence type="ECO:0000256" key="5">
    <source>
        <dbReference type="ARBA" id="ARBA00022989"/>
    </source>
</evidence>
<dbReference type="OrthoDB" id="3900342at2759"/>
<feature type="domain" description="Amino acid permease/ SLC12A" evidence="8">
    <location>
        <begin position="1"/>
        <end position="60"/>
    </location>
</feature>
<evidence type="ECO:0000256" key="2">
    <source>
        <dbReference type="ARBA" id="ARBA00022448"/>
    </source>
</evidence>
<keyword evidence="3 7" id="KW-0812">Transmembrane</keyword>
<evidence type="ECO:0000259" key="8">
    <source>
        <dbReference type="Pfam" id="PF00324"/>
    </source>
</evidence>
<evidence type="ECO:0000256" key="4">
    <source>
        <dbReference type="ARBA" id="ARBA00022970"/>
    </source>
</evidence>
<organism evidence="9 10">
    <name type="scientific">Smittium culicis</name>
    <dbReference type="NCBI Taxonomy" id="133412"/>
    <lineage>
        <taxon>Eukaryota</taxon>
        <taxon>Fungi</taxon>
        <taxon>Fungi incertae sedis</taxon>
        <taxon>Zoopagomycota</taxon>
        <taxon>Kickxellomycotina</taxon>
        <taxon>Harpellomycetes</taxon>
        <taxon>Harpellales</taxon>
        <taxon>Legeriomycetaceae</taxon>
        <taxon>Smittium</taxon>
    </lineage>
</organism>
<comment type="caution">
    <text evidence="9">The sequence shown here is derived from an EMBL/GenBank/DDBJ whole genome shotgun (WGS) entry which is preliminary data.</text>
</comment>
<dbReference type="InterPro" id="IPR050524">
    <property type="entry name" value="APC_YAT"/>
</dbReference>
<dbReference type="AlphaFoldDB" id="A0A1R1XA96"/>
<dbReference type="GO" id="GO:0016020">
    <property type="term" value="C:membrane"/>
    <property type="evidence" value="ECO:0007669"/>
    <property type="project" value="UniProtKB-SubCell"/>
</dbReference>
<feature type="transmembrane region" description="Helical" evidence="7">
    <location>
        <begin position="38"/>
        <end position="55"/>
    </location>
</feature>
<evidence type="ECO:0000313" key="9">
    <source>
        <dbReference type="EMBL" id="OMJ11545.1"/>
    </source>
</evidence>
<comment type="subcellular location">
    <subcellularLocation>
        <location evidence="1">Membrane</location>
        <topology evidence="1">Multi-pass membrane protein</topology>
    </subcellularLocation>
</comment>
<protein>
    <submittedName>
        <fullName evidence="9">Lysine-specific permease</fullName>
    </submittedName>
</protein>
<dbReference type="PANTHER" id="PTHR43341">
    <property type="entry name" value="AMINO ACID PERMEASE"/>
    <property type="match status" value="1"/>
</dbReference>
<keyword evidence="6 7" id="KW-0472">Membrane</keyword>
<evidence type="ECO:0000256" key="6">
    <source>
        <dbReference type="ARBA" id="ARBA00023136"/>
    </source>
</evidence>